<evidence type="ECO:0000256" key="3">
    <source>
        <dbReference type="ARBA" id="ARBA00022676"/>
    </source>
</evidence>
<protein>
    <recommendedName>
        <fullName evidence="11">L,D-TPase catalytic domain-containing protein</fullName>
    </recommendedName>
</protein>
<dbReference type="InterPro" id="IPR005490">
    <property type="entry name" value="LD_TPept_cat_dom"/>
</dbReference>
<proteinExistence type="inferred from homology"/>
<feature type="domain" description="L,D-TPase catalytic" evidence="11">
    <location>
        <begin position="98"/>
        <end position="237"/>
    </location>
</feature>
<evidence type="ECO:0000256" key="1">
    <source>
        <dbReference type="ARBA" id="ARBA00004752"/>
    </source>
</evidence>
<keyword evidence="7 9" id="KW-0573">Peptidoglycan synthesis</keyword>
<name>A0A2P7RVT2_9HYPH</name>
<keyword evidence="6 9" id="KW-0133">Cell shape</keyword>
<evidence type="ECO:0000256" key="6">
    <source>
        <dbReference type="ARBA" id="ARBA00022960"/>
    </source>
</evidence>
<dbReference type="InterPro" id="IPR019546">
    <property type="entry name" value="TAT_signal_bac_arc"/>
</dbReference>
<dbReference type="GO" id="GO:0016757">
    <property type="term" value="F:glycosyltransferase activity"/>
    <property type="evidence" value="ECO:0007669"/>
    <property type="project" value="UniProtKB-KW"/>
</dbReference>
<keyword evidence="5" id="KW-0378">Hydrolase</keyword>
<keyword evidence="8 9" id="KW-0961">Cell wall biogenesis/degradation</keyword>
<dbReference type="PROSITE" id="PS51318">
    <property type="entry name" value="TAT"/>
    <property type="match status" value="1"/>
</dbReference>
<evidence type="ECO:0000256" key="4">
    <source>
        <dbReference type="ARBA" id="ARBA00022679"/>
    </source>
</evidence>
<dbReference type="Proteomes" id="UP000241229">
    <property type="component" value="Unassembled WGS sequence"/>
</dbReference>
<dbReference type="InterPro" id="IPR038063">
    <property type="entry name" value="Transpep_catalytic_dom"/>
</dbReference>
<organism evidence="12 13">
    <name type="scientific">Kumtagia ephedrae</name>
    <dbReference type="NCBI Taxonomy" id="2116701"/>
    <lineage>
        <taxon>Bacteria</taxon>
        <taxon>Pseudomonadati</taxon>
        <taxon>Pseudomonadota</taxon>
        <taxon>Alphaproteobacteria</taxon>
        <taxon>Hyphomicrobiales</taxon>
        <taxon>Phyllobacteriaceae</taxon>
        <taxon>Kumtagia</taxon>
    </lineage>
</organism>
<accession>A0A2P7RVT2</accession>
<keyword evidence="3" id="KW-0328">Glycosyltransferase</keyword>
<dbReference type="FunFam" id="2.40.440.10:FF:000002">
    <property type="entry name" value="L,D-transpeptidase ErfK/SrfK"/>
    <property type="match status" value="1"/>
</dbReference>
<feature type="active site" description="Proton donor/acceptor" evidence="9">
    <location>
        <position position="197"/>
    </location>
</feature>
<evidence type="ECO:0000256" key="10">
    <source>
        <dbReference type="SAM" id="SignalP"/>
    </source>
</evidence>
<dbReference type="PANTHER" id="PTHR30582">
    <property type="entry name" value="L,D-TRANSPEPTIDASE"/>
    <property type="match status" value="1"/>
</dbReference>
<dbReference type="OrthoDB" id="8478453at2"/>
<evidence type="ECO:0000256" key="9">
    <source>
        <dbReference type="PROSITE-ProRule" id="PRU01373"/>
    </source>
</evidence>
<dbReference type="SUPFAM" id="SSF141523">
    <property type="entry name" value="L,D-transpeptidase catalytic domain-like"/>
    <property type="match status" value="1"/>
</dbReference>
<dbReference type="InterPro" id="IPR006311">
    <property type="entry name" value="TAT_signal"/>
</dbReference>
<evidence type="ECO:0000313" key="13">
    <source>
        <dbReference type="Proteomes" id="UP000241229"/>
    </source>
</evidence>
<dbReference type="GO" id="GO:0005576">
    <property type="term" value="C:extracellular region"/>
    <property type="evidence" value="ECO:0007669"/>
    <property type="project" value="TreeGrafter"/>
</dbReference>
<dbReference type="InterPro" id="IPR050979">
    <property type="entry name" value="LD-transpeptidase"/>
</dbReference>
<dbReference type="RefSeq" id="WP_106774839.1">
    <property type="nucleotide sequence ID" value="NZ_PXYK01000030.1"/>
</dbReference>
<evidence type="ECO:0000256" key="2">
    <source>
        <dbReference type="ARBA" id="ARBA00005992"/>
    </source>
</evidence>
<dbReference type="GO" id="GO:0008360">
    <property type="term" value="P:regulation of cell shape"/>
    <property type="evidence" value="ECO:0007669"/>
    <property type="project" value="UniProtKB-UniRule"/>
</dbReference>
<dbReference type="Gene3D" id="2.40.440.10">
    <property type="entry name" value="L,D-transpeptidase catalytic domain-like"/>
    <property type="match status" value="1"/>
</dbReference>
<dbReference type="NCBIfam" id="TIGR01409">
    <property type="entry name" value="TAT_signal_seq"/>
    <property type="match status" value="1"/>
</dbReference>
<keyword evidence="4" id="KW-0808">Transferase</keyword>
<comment type="similarity">
    <text evidence="2">Belongs to the YkuD family.</text>
</comment>
<keyword evidence="10" id="KW-0732">Signal</keyword>
<dbReference type="EMBL" id="PXYK01000030">
    <property type="protein sequence ID" value="PSJ54335.1"/>
    <property type="molecule type" value="Genomic_DNA"/>
</dbReference>
<dbReference type="AlphaFoldDB" id="A0A2P7RVT2"/>
<dbReference type="GO" id="GO:0071972">
    <property type="term" value="F:peptidoglycan L,D-transpeptidase activity"/>
    <property type="evidence" value="ECO:0007669"/>
    <property type="project" value="TreeGrafter"/>
</dbReference>
<feature type="chain" id="PRO_5015149848" description="L,D-TPase catalytic domain-containing protein" evidence="10">
    <location>
        <begin position="34"/>
        <end position="243"/>
    </location>
</feature>
<dbReference type="PANTHER" id="PTHR30582:SF24">
    <property type="entry name" value="L,D-TRANSPEPTIDASE ERFK_SRFK-RELATED"/>
    <property type="match status" value="1"/>
</dbReference>
<feature type="active site" description="Nucleophile" evidence="9">
    <location>
        <position position="213"/>
    </location>
</feature>
<keyword evidence="13" id="KW-1185">Reference proteome</keyword>
<evidence type="ECO:0000313" key="12">
    <source>
        <dbReference type="EMBL" id="PSJ54335.1"/>
    </source>
</evidence>
<reference evidence="12 13" key="1">
    <citation type="submission" date="2018-03" db="EMBL/GenBank/DDBJ databases">
        <title>The draft genome of Mesorhizobium sp. 6GN-30.</title>
        <authorList>
            <person name="Liu L."/>
            <person name="Li L."/>
            <person name="Wang T."/>
            <person name="Zhang X."/>
            <person name="Liang L."/>
        </authorList>
    </citation>
    <scope>NUCLEOTIDE SEQUENCE [LARGE SCALE GENOMIC DNA]</scope>
    <source>
        <strain evidence="12 13">6GN30</strain>
    </source>
</reference>
<evidence type="ECO:0000256" key="7">
    <source>
        <dbReference type="ARBA" id="ARBA00022984"/>
    </source>
</evidence>
<dbReference type="PROSITE" id="PS52029">
    <property type="entry name" value="LD_TPASE"/>
    <property type="match status" value="1"/>
</dbReference>
<comment type="pathway">
    <text evidence="1 9">Cell wall biogenesis; peptidoglycan biosynthesis.</text>
</comment>
<evidence type="ECO:0000256" key="5">
    <source>
        <dbReference type="ARBA" id="ARBA00022801"/>
    </source>
</evidence>
<dbReference type="GO" id="GO:0018104">
    <property type="term" value="P:peptidoglycan-protein cross-linking"/>
    <property type="evidence" value="ECO:0007669"/>
    <property type="project" value="TreeGrafter"/>
</dbReference>
<evidence type="ECO:0000256" key="8">
    <source>
        <dbReference type="ARBA" id="ARBA00023316"/>
    </source>
</evidence>
<feature type="signal peptide" evidence="10">
    <location>
        <begin position="1"/>
        <end position="33"/>
    </location>
</feature>
<dbReference type="CDD" id="cd16913">
    <property type="entry name" value="YkuD_like"/>
    <property type="match status" value="1"/>
</dbReference>
<sequence length="243" mass="26483">MPDDLPSSPLMSRRRFLGAAAAGAASLTLSACATTQPYPDFAGPATPTRPDKPSLAGYEAMYASVVDEGYEIPAIPLKKVDPRFLRQIVDDPTGERPGTIVVDTSTHYLYLVRENSKALRYGVGLGRAGFDWSGRAVMQWKRKWPKWTPPEAMIGRQPELERYSAANGGMAPGLNNPLGARALYIFQNGQDTLYRIHGSPEWWSIGKSVSSGCVRLMNQDIIDLYDRVPGKSPILVTSGIGVA</sequence>
<gene>
    <name evidence="12" type="ORF">C7I84_24470</name>
</gene>
<comment type="caution">
    <text evidence="12">The sequence shown here is derived from an EMBL/GenBank/DDBJ whole genome shotgun (WGS) entry which is preliminary data.</text>
</comment>
<evidence type="ECO:0000259" key="11">
    <source>
        <dbReference type="PROSITE" id="PS52029"/>
    </source>
</evidence>
<dbReference type="GO" id="GO:0071555">
    <property type="term" value="P:cell wall organization"/>
    <property type="evidence" value="ECO:0007669"/>
    <property type="project" value="UniProtKB-UniRule"/>
</dbReference>
<dbReference type="UniPathway" id="UPA00219"/>
<dbReference type="Pfam" id="PF03734">
    <property type="entry name" value="YkuD"/>
    <property type="match status" value="1"/>
</dbReference>